<reference evidence="1" key="1">
    <citation type="journal article" date="2020" name="Nature">
        <title>Giant virus diversity and host interactions through global metagenomics.</title>
        <authorList>
            <person name="Schulz F."/>
            <person name="Roux S."/>
            <person name="Paez-Espino D."/>
            <person name="Jungbluth S."/>
            <person name="Walsh D.A."/>
            <person name="Denef V.J."/>
            <person name="McMahon K.D."/>
            <person name="Konstantinidis K.T."/>
            <person name="Eloe-Fadrosh E.A."/>
            <person name="Kyrpides N.C."/>
            <person name="Woyke T."/>
        </authorList>
    </citation>
    <scope>NUCLEOTIDE SEQUENCE</scope>
    <source>
        <strain evidence="1">GVMAG-M-3300027708-5</strain>
    </source>
</reference>
<name>A0A6C0JKZ5_9ZZZZ</name>
<dbReference type="AlphaFoldDB" id="A0A6C0JKZ5"/>
<protein>
    <submittedName>
        <fullName evidence="1">Uncharacterized protein</fullName>
    </submittedName>
</protein>
<dbReference type="EMBL" id="MN740408">
    <property type="protein sequence ID" value="QHU05137.1"/>
    <property type="molecule type" value="Genomic_DNA"/>
</dbReference>
<accession>A0A6C0JKZ5</accession>
<evidence type="ECO:0000313" key="1">
    <source>
        <dbReference type="EMBL" id="QHU05137.1"/>
    </source>
</evidence>
<proteinExistence type="predicted"/>
<sequence>MQLAINNSARFASIKNAIYWHKIIGACDIMLEMICSYQKNRCYDSPDTAAFLLYVKAFELCGEKIDRIIRRNHIVVDGLLDTMTEEELIYQKVVVVRGVAVKKKDMC</sequence>
<organism evidence="1">
    <name type="scientific">viral metagenome</name>
    <dbReference type="NCBI Taxonomy" id="1070528"/>
    <lineage>
        <taxon>unclassified sequences</taxon>
        <taxon>metagenomes</taxon>
        <taxon>organismal metagenomes</taxon>
    </lineage>
</organism>